<evidence type="ECO:0000313" key="2">
    <source>
        <dbReference type="EMBL" id="KLO09621.1"/>
    </source>
</evidence>
<proteinExistence type="predicted"/>
<dbReference type="InterPro" id="IPR011333">
    <property type="entry name" value="SKP1/BTB/POZ_sf"/>
</dbReference>
<gene>
    <name evidence="2" type="ORF">SCHPADRAFT_943486</name>
</gene>
<evidence type="ECO:0000259" key="1">
    <source>
        <dbReference type="PROSITE" id="PS50097"/>
    </source>
</evidence>
<dbReference type="SMART" id="SM00225">
    <property type="entry name" value="BTB"/>
    <property type="match status" value="2"/>
</dbReference>
<name>A0A0H2RXW2_9AGAM</name>
<dbReference type="PANTHER" id="PTHR22743:SF165">
    <property type="entry name" value="BTB AND MATH DOMAIN CONTAINING-RELATED"/>
    <property type="match status" value="1"/>
</dbReference>
<dbReference type="Proteomes" id="UP000053477">
    <property type="component" value="Unassembled WGS sequence"/>
</dbReference>
<organism evidence="2 3">
    <name type="scientific">Schizopora paradoxa</name>
    <dbReference type="NCBI Taxonomy" id="27342"/>
    <lineage>
        <taxon>Eukaryota</taxon>
        <taxon>Fungi</taxon>
        <taxon>Dikarya</taxon>
        <taxon>Basidiomycota</taxon>
        <taxon>Agaricomycotina</taxon>
        <taxon>Agaricomycetes</taxon>
        <taxon>Hymenochaetales</taxon>
        <taxon>Schizoporaceae</taxon>
        <taxon>Schizopora</taxon>
    </lineage>
</organism>
<dbReference type="AlphaFoldDB" id="A0A0H2RXW2"/>
<dbReference type="PANTHER" id="PTHR22743">
    <property type="entry name" value="MEPRIN/TRAF-LIKE MATH FAMILY-C.ELEGANS"/>
    <property type="match status" value="1"/>
</dbReference>
<feature type="domain" description="BTB" evidence="1">
    <location>
        <begin position="315"/>
        <end position="387"/>
    </location>
</feature>
<protein>
    <recommendedName>
        <fullName evidence="1">BTB domain-containing protein</fullName>
    </recommendedName>
</protein>
<reference evidence="2 3" key="1">
    <citation type="submission" date="2015-04" db="EMBL/GenBank/DDBJ databases">
        <title>Complete genome sequence of Schizopora paradoxa KUC8140, a cosmopolitan wood degrader in East Asia.</title>
        <authorList>
            <consortium name="DOE Joint Genome Institute"/>
            <person name="Min B."/>
            <person name="Park H."/>
            <person name="Jang Y."/>
            <person name="Kim J.-J."/>
            <person name="Kim K.H."/>
            <person name="Pangilinan J."/>
            <person name="Lipzen A."/>
            <person name="Riley R."/>
            <person name="Grigoriev I.V."/>
            <person name="Spatafora J.W."/>
            <person name="Choi I.-G."/>
        </authorList>
    </citation>
    <scope>NUCLEOTIDE SEQUENCE [LARGE SCALE GENOMIC DNA]</scope>
    <source>
        <strain evidence="2 3">KUC8140</strain>
    </source>
</reference>
<dbReference type="SUPFAM" id="SSF54695">
    <property type="entry name" value="POZ domain"/>
    <property type="match status" value="2"/>
</dbReference>
<dbReference type="STRING" id="27342.A0A0H2RXW2"/>
<dbReference type="InParanoid" id="A0A0H2RXW2"/>
<dbReference type="InterPro" id="IPR000210">
    <property type="entry name" value="BTB/POZ_dom"/>
</dbReference>
<dbReference type="EMBL" id="KQ086050">
    <property type="protein sequence ID" value="KLO09621.1"/>
    <property type="molecule type" value="Genomic_DNA"/>
</dbReference>
<evidence type="ECO:0000313" key="3">
    <source>
        <dbReference type="Proteomes" id="UP000053477"/>
    </source>
</evidence>
<sequence length="553" mass="63494">MADFVRDDEFYMTLVQNVHFRVPVEAFEDRSEIFRDMFALPNDSEEGRSDDMPIVLEGIEVDDFKALLRFLYPKERASAVRLSQKEWMGIHTLAHMWGFEEARKASKAFLIDMEDSIAKIEIASRYDYDDWLRKAYEELSKRPDPLSIEEVHRIGVHVEAAFHIAQIREDRLKALSCLRVLHPDVKMFGKHKGETYCPQCSAAIKVYWLSDEDGSTCRPCGLTFYREKEPINRSIDRRIRDKIRALLPDKSAEVSKLVKDDEEDLKDIGDDGLMPVAAISPAAPMGAGALDWRTVYLDSDLTMAMATRDGEFYMNLVTFRVEDVLFKVPVDRLNARSEIFRKKYCESSPPTDDVGAADLSTDSSDASPIILKDVKSAHFKALLKYLYPNSDQDASPKFSKEEWIGIHALAHAWGIEELLQTSKTFLFNMGDSIRKFEIGRDYHYTDWQRKAYLELAVRRASLTVNEAKRIGLRATIEINSVRDVRLKSMAQIRKYGAKTCCPFCRTPFDSSREPERQCQPCDITFCKDGENINKLLPLRLKDMISTFFETPGM</sequence>
<dbReference type="Gene3D" id="3.30.710.10">
    <property type="entry name" value="Potassium Channel Kv1.1, Chain A"/>
    <property type="match status" value="2"/>
</dbReference>
<dbReference type="Pfam" id="PF00651">
    <property type="entry name" value="BTB"/>
    <property type="match status" value="1"/>
</dbReference>
<dbReference type="OrthoDB" id="3193844at2759"/>
<accession>A0A0H2RXW2</accession>
<dbReference type="PROSITE" id="PS50097">
    <property type="entry name" value="BTB"/>
    <property type="match status" value="1"/>
</dbReference>
<dbReference type="InterPro" id="IPR052664">
    <property type="entry name" value="BTB-MATH_domain_protein"/>
</dbReference>
<keyword evidence="3" id="KW-1185">Reference proteome</keyword>